<name>A0A1M7G8H6_9BRAD</name>
<dbReference type="SUPFAM" id="SSF47384">
    <property type="entry name" value="Homodimeric domain of signal transducing histidine kinase"/>
    <property type="match status" value="1"/>
</dbReference>
<dbReference type="InterPro" id="IPR036097">
    <property type="entry name" value="HisK_dim/P_sf"/>
</dbReference>
<dbReference type="Pfam" id="PF02518">
    <property type="entry name" value="HATPase_c"/>
    <property type="match status" value="1"/>
</dbReference>
<dbReference type="Gene3D" id="3.30.450.20">
    <property type="entry name" value="PAS domain"/>
    <property type="match status" value="1"/>
</dbReference>
<dbReference type="SMART" id="SM00388">
    <property type="entry name" value="HisKA"/>
    <property type="match status" value="1"/>
</dbReference>
<dbReference type="SMART" id="SM00387">
    <property type="entry name" value="HATPase_c"/>
    <property type="match status" value="1"/>
</dbReference>
<dbReference type="PROSITE" id="PS50109">
    <property type="entry name" value="HIS_KIN"/>
    <property type="match status" value="1"/>
</dbReference>
<organism evidence="5 6">
    <name type="scientific">Bradyrhizobium lablabi</name>
    <dbReference type="NCBI Taxonomy" id="722472"/>
    <lineage>
        <taxon>Bacteria</taxon>
        <taxon>Pseudomonadati</taxon>
        <taxon>Pseudomonadota</taxon>
        <taxon>Alphaproteobacteria</taxon>
        <taxon>Hyphomicrobiales</taxon>
        <taxon>Nitrobacteraceae</taxon>
        <taxon>Bradyrhizobium</taxon>
    </lineage>
</organism>
<dbReference type="Proteomes" id="UP000183208">
    <property type="component" value="Unassembled WGS sequence"/>
</dbReference>
<dbReference type="InterPro" id="IPR035965">
    <property type="entry name" value="PAS-like_dom_sf"/>
</dbReference>
<dbReference type="EC" id="2.7.13.3" evidence="2"/>
<dbReference type="RefSeq" id="WP_074827667.1">
    <property type="nucleotide sequence ID" value="NZ_FNTI01000001.1"/>
</dbReference>
<dbReference type="InterPro" id="IPR003594">
    <property type="entry name" value="HATPase_dom"/>
</dbReference>
<evidence type="ECO:0000256" key="2">
    <source>
        <dbReference type="ARBA" id="ARBA00012438"/>
    </source>
</evidence>
<dbReference type="SMART" id="SM00091">
    <property type="entry name" value="PAS"/>
    <property type="match status" value="1"/>
</dbReference>
<dbReference type="PANTHER" id="PTHR43065">
    <property type="entry name" value="SENSOR HISTIDINE KINASE"/>
    <property type="match status" value="1"/>
</dbReference>
<dbReference type="InterPro" id="IPR005467">
    <property type="entry name" value="His_kinase_dom"/>
</dbReference>
<dbReference type="AlphaFoldDB" id="A0A1M7G8H6"/>
<dbReference type="InterPro" id="IPR036890">
    <property type="entry name" value="HATPase_C_sf"/>
</dbReference>
<dbReference type="Gene3D" id="1.10.287.130">
    <property type="match status" value="1"/>
</dbReference>
<dbReference type="Gene3D" id="3.30.565.10">
    <property type="entry name" value="Histidine kinase-like ATPase, C-terminal domain"/>
    <property type="match status" value="1"/>
</dbReference>
<evidence type="ECO:0000313" key="6">
    <source>
        <dbReference type="Proteomes" id="UP000183208"/>
    </source>
</evidence>
<evidence type="ECO:0000256" key="1">
    <source>
        <dbReference type="ARBA" id="ARBA00000085"/>
    </source>
</evidence>
<dbReference type="SUPFAM" id="SSF55785">
    <property type="entry name" value="PYP-like sensor domain (PAS domain)"/>
    <property type="match status" value="1"/>
</dbReference>
<dbReference type="SUPFAM" id="SSF55874">
    <property type="entry name" value="ATPase domain of HSP90 chaperone/DNA topoisomerase II/histidine kinase"/>
    <property type="match status" value="1"/>
</dbReference>
<dbReference type="EMBL" id="FNTI01000001">
    <property type="protein sequence ID" value="SEE16297.1"/>
    <property type="molecule type" value="Genomic_DNA"/>
</dbReference>
<keyword evidence="3" id="KW-0597">Phosphoprotein</keyword>
<dbReference type="Gene3D" id="6.10.250.2580">
    <property type="match status" value="1"/>
</dbReference>
<dbReference type="CDD" id="cd00130">
    <property type="entry name" value="PAS"/>
    <property type="match status" value="1"/>
</dbReference>
<dbReference type="InterPro" id="IPR004358">
    <property type="entry name" value="Sig_transdc_His_kin-like_C"/>
</dbReference>
<dbReference type="PANTHER" id="PTHR43065:SF42">
    <property type="entry name" value="TWO-COMPONENT SENSOR PPRA"/>
    <property type="match status" value="1"/>
</dbReference>
<protein>
    <recommendedName>
        <fullName evidence="2">histidine kinase</fullName>
        <ecNumber evidence="2">2.7.13.3</ecNumber>
    </recommendedName>
</protein>
<keyword evidence="5" id="KW-0808">Transferase</keyword>
<comment type="catalytic activity">
    <reaction evidence="1">
        <text>ATP + protein L-histidine = ADP + protein N-phospho-L-histidine.</text>
        <dbReference type="EC" id="2.7.13.3"/>
    </reaction>
</comment>
<evidence type="ECO:0000259" key="4">
    <source>
        <dbReference type="PROSITE" id="PS50109"/>
    </source>
</evidence>
<evidence type="ECO:0000256" key="3">
    <source>
        <dbReference type="ARBA" id="ARBA00022553"/>
    </source>
</evidence>
<reference evidence="5 6" key="1">
    <citation type="submission" date="2016-10" db="EMBL/GenBank/DDBJ databases">
        <authorList>
            <person name="de Groot N.N."/>
        </authorList>
    </citation>
    <scope>NUCLEOTIDE SEQUENCE [LARGE SCALE GENOMIC DNA]</scope>
    <source>
        <strain evidence="5 6">GAS522</strain>
    </source>
</reference>
<dbReference type="OrthoDB" id="9789238at2"/>
<gene>
    <name evidence="5" type="ORF">SAMN05444171_6476</name>
</gene>
<feature type="domain" description="Histidine kinase" evidence="4">
    <location>
        <begin position="349"/>
        <end position="564"/>
    </location>
</feature>
<dbReference type="InterPro" id="IPR000014">
    <property type="entry name" value="PAS"/>
</dbReference>
<keyword evidence="5" id="KW-0418">Kinase</keyword>
<dbReference type="PRINTS" id="PR00344">
    <property type="entry name" value="BCTRLSENSOR"/>
</dbReference>
<accession>A0A1M7G8H6</accession>
<proteinExistence type="predicted"/>
<sequence>MPWTEPLANSDELRRCIRDLVALSTFPAAWRNYERQIGDSIVAALITMLAADFVLIIFPGQGNQLAELIRSEPNLNPASLDHVRTVLKQEKAAFSFEQEFIVGNAAGGNVHVATSPIGLGGDAVLAAGSSRGTFPTKTERLLLTTGANQAAIAFQQWLGDADKRRFTTLVQRLTDFVGIASLSGHIRYANPAGLQSLGLSTLDDALRLHVIDLVSREYQQAFRNEIWPLVLRTGRWKGELDLQHFGSRTPMPFLIDWFRIDDPRTGAPMNVATVSRDLSAQRAAEVELRLLNENLERRVEQRTIELEFAHRKLLADNFEREQADRRIQKLRDELFHMARLTAAGEMAAAFTHELTQPLTAVINSVNAAKRLLAREDSASLAIVQDIADEAASQALRASEIIRGFRQLVSLDETERRIEALPSMIEEAGALALSSAAPLAARLTFNFDDQAADVFVNRIQIQQVLVNLIRNAFEAMVDQESREITLATRVLGDGMVEIAVSDIGSGIHDDIAGRLFEPFVSNKHNGMGLGLSISRSIVEAHGGKLTAGQKPGGGSIFRFTVPAGGATDAS</sequence>
<dbReference type="InterPro" id="IPR003661">
    <property type="entry name" value="HisK_dim/P_dom"/>
</dbReference>
<evidence type="ECO:0000313" key="5">
    <source>
        <dbReference type="EMBL" id="SEE16297.1"/>
    </source>
</evidence>
<dbReference type="GO" id="GO:0000155">
    <property type="term" value="F:phosphorelay sensor kinase activity"/>
    <property type="evidence" value="ECO:0007669"/>
    <property type="project" value="InterPro"/>
</dbReference>